<comment type="subcellular location">
    <subcellularLocation>
        <location evidence="1">Membrane</location>
        <topology evidence="1">Multi-pass membrane protein</topology>
    </subcellularLocation>
</comment>
<evidence type="ECO:0000256" key="2">
    <source>
        <dbReference type="ARBA" id="ARBA00022692"/>
    </source>
</evidence>
<evidence type="ECO:0000256" key="4">
    <source>
        <dbReference type="ARBA" id="ARBA00023136"/>
    </source>
</evidence>
<dbReference type="RefSeq" id="WP_087998626.1">
    <property type="nucleotide sequence ID" value="NZ_BMHB01000001.1"/>
</dbReference>
<dbReference type="NCBIfam" id="TIGR03062">
    <property type="entry name" value="pip_yhgE_Cterm"/>
    <property type="match status" value="1"/>
</dbReference>
<feature type="transmembrane region" description="Helical" evidence="6">
    <location>
        <begin position="18"/>
        <end position="41"/>
    </location>
</feature>
<dbReference type="AlphaFoldDB" id="A0A8J3AE07"/>
<dbReference type="GO" id="GO:0140359">
    <property type="term" value="F:ABC-type transporter activity"/>
    <property type="evidence" value="ECO:0007669"/>
    <property type="project" value="InterPro"/>
</dbReference>
<evidence type="ECO:0000256" key="5">
    <source>
        <dbReference type="SAM" id="MobiDB-lite"/>
    </source>
</evidence>
<evidence type="ECO:0000256" key="6">
    <source>
        <dbReference type="SAM" id="Phobius"/>
    </source>
</evidence>
<dbReference type="InterPro" id="IPR051328">
    <property type="entry name" value="T7SS_ABC-Transporter"/>
</dbReference>
<feature type="transmembrane region" description="Helical" evidence="6">
    <location>
        <begin position="699"/>
        <end position="719"/>
    </location>
</feature>
<name>A0A8J3AE07_9BACI</name>
<dbReference type="OrthoDB" id="9811483at2"/>
<feature type="region of interest" description="Disordered" evidence="5">
    <location>
        <begin position="181"/>
        <end position="204"/>
    </location>
</feature>
<evidence type="ECO:0000259" key="7">
    <source>
        <dbReference type="Pfam" id="PF12698"/>
    </source>
</evidence>
<dbReference type="InterPro" id="IPR017501">
    <property type="entry name" value="Phage_infect_YhgE_C"/>
</dbReference>
<gene>
    <name evidence="8" type="ORF">GCM10007380_03270</name>
</gene>
<comment type="caution">
    <text evidence="8">The sequence shown here is derived from an EMBL/GenBank/DDBJ whole genome shotgun (WGS) entry which is preliminary data.</text>
</comment>
<feature type="domain" description="ABC-2 type transporter transmembrane" evidence="7">
    <location>
        <begin position="496"/>
        <end position="714"/>
    </location>
</feature>
<feature type="transmembrane region" description="Helical" evidence="6">
    <location>
        <begin position="641"/>
        <end position="660"/>
    </location>
</feature>
<dbReference type="PANTHER" id="PTHR43077">
    <property type="entry name" value="TRANSPORT PERMEASE YVFS-RELATED"/>
    <property type="match status" value="1"/>
</dbReference>
<feature type="transmembrane region" description="Helical" evidence="6">
    <location>
        <begin position="583"/>
        <end position="605"/>
    </location>
</feature>
<dbReference type="NCBIfam" id="TIGR03057">
    <property type="entry name" value="xxxLxxG_by_4"/>
    <property type="match status" value="7"/>
</dbReference>
<feature type="transmembrane region" description="Helical" evidence="6">
    <location>
        <begin position="544"/>
        <end position="563"/>
    </location>
</feature>
<dbReference type="PANTHER" id="PTHR43077:SF5">
    <property type="entry name" value="PHAGE INFECTION PROTEIN"/>
    <property type="match status" value="1"/>
</dbReference>
<keyword evidence="2 6" id="KW-0812">Transmembrane</keyword>
<dbReference type="EMBL" id="BMHB01000001">
    <property type="protein sequence ID" value="GGI10532.1"/>
    <property type="molecule type" value="Genomic_DNA"/>
</dbReference>
<dbReference type="Gene3D" id="1.10.287.950">
    <property type="entry name" value="Methyl-accepting chemotaxis protein"/>
    <property type="match status" value="2"/>
</dbReference>
<dbReference type="Proteomes" id="UP000626244">
    <property type="component" value="Unassembled WGS sequence"/>
</dbReference>
<evidence type="ECO:0000256" key="3">
    <source>
        <dbReference type="ARBA" id="ARBA00022989"/>
    </source>
</evidence>
<evidence type="ECO:0000313" key="9">
    <source>
        <dbReference type="Proteomes" id="UP000626244"/>
    </source>
</evidence>
<keyword evidence="9" id="KW-1185">Reference proteome</keyword>
<dbReference type="Gene3D" id="3.40.1710.10">
    <property type="entry name" value="abc type-2 transporter like domain"/>
    <property type="match status" value="1"/>
</dbReference>
<feature type="domain" description="ABC-2 type transporter transmembrane" evidence="7">
    <location>
        <begin position="22"/>
        <end position="132"/>
    </location>
</feature>
<dbReference type="InterPro" id="IPR017500">
    <property type="entry name" value="Phage_infect_YhgE_N"/>
</dbReference>
<dbReference type="InterPro" id="IPR023908">
    <property type="entry name" value="xxxLxxG_rpt"/>
</dbReference>
<dbReference type="NCBIfam" id="TIGR03061">
    <property type="entry name" value="pip_yhgE_Nterm"/>
    <property type="match status" value="1"/>
</dbReference>
<feature type="transmembrane region" description="Helical" evidence="6">
    <location>
        <begin position="611"/>
        <end position="634"/>
    </location>
</feature>
<keyword evidence="3 6" id="KW-1133">Transmembrane helix</keyword>
<evidence type="ECO:0000256" key="1">
    <source>
        <dbReference type="ARBA" id="ARBA00004141"/>
    </source>
</evidence>
<dbReference type="Pfam" id="PF12698">
    <property type="entry name" value="ABC2_membrane_3"/>
    <property type="match status" value="2"/>
</dbReference>
<reference evidence="9" key="1">
    <citation type="journal article" date="2019" name="Int. J. Syst. Evol. Microbiol.">
        <title>The Global Catalogue of Microorganisms (GCM) 10K type strain sequencing project: providing services to taxonomists for standard genome sequencing and annotation.</title>
        <authorList>
            <consortium name="The Broad Institute Genomics Platform"/>
            <consortium name="The Broad Institute Genome Sequencing Center for Infectious Disease"/>
            <person name="Wu L."/>
            <person name="Ma J."/>
        </authorList>
    </citation>
    <scope>NUCLEOTIDE SEQUENCE [LARGE SCALE GENOMIC DNA]</scope>
    <source>
        <strain evidence="9">CGMCC 1.14993</strain>
    </source>
</reference>
<evidence type="ECO:0000313" key="8">
    <source>
        <dbReference type="EMBL" id="GGI10532.1"/>
    </source>
</evidence>
<dbReference type="InterPro" id="IPR013525">
    <property type="entry name" value="ABC2_TM"/>
</dbReference>
<organism evidence="8 9">
    <name type="scientific">Gottfriedia solisilvae</name>
    <dbReference type="NCBI Taxonomy" id="1516104"/>
    <lineage>
        <taxon>Bacteria</taxon>
        <taxon>Bacillati</taxon>
        <taxon>Bacillota</taxon>
        <taxon>Bacilli</taxon>
        <taxon>Bacillales</taxon>
        <taxon>Bacillaceae</taxon>
        <taxon>Gottfriedia</taxon>
    </lineage>
</organism>
<protein>
    <submittedName>
        <fullName evidence="8">Phage infection protein</fullName>
    </submittedName>
</protein>
<proteinExistence type="predicted"/>
<dbReference type="GO" id="GO:0016020">
    <property type="term" value="C:membrane"/>
    <property type="evidence" value="ECO:0007669"/>
    <property type="project" value="UniProtKB-SubCell"/>
</dbReference>
<sequence length="737" mass="78551">MNSQFGKEFSNIVRNKKLLVPIIAVLLVPLLYSGMFLWAFWDPYDKLDQIPVAVVNLDEGTELEGKQIQVGNELIDNLKNDDNFKWTFVDNEKAMKGLKNQDYYMAVRIPKDFSKNAATVTENSPKKLTMEYIPNEGFNFLSGQIGGTAAEKIKEKIANTISRTYVETIYDQIGELTDGISKASDGSSQLDKGVGDAKDGSTKLSNGLKELSSKSVELKEGVGKLDNGSKQELNGLTQYTSGVSQVNDGLKQLESNAGPLGSGINQLAQGSNQVNAGLSQLNGKMPALQDGSAQLLEGSKSISLGLKEWNKGATSAAAGAQQVAAGIEQLQKEMAPLLASLPAEQQAVYKAKIEALVSGSKSVSTGISQLSAGAEKLSAGGESLSGGAQKLNDSHKELATGVSKLAKGQSEVSNGLTQLNDKAPLLVDGINQLAAGANQLNDNSPKLLGGMNQISNGISTLNGNTPQLVSGVDQLKDGSIQLEDGLTKIKDGTSELSSKLGDAKSKTSDVSTNDEQLDMYSDPVTLEKDSVNAVPNYGTGFTPYFLSMGLYVGGLLLSVVFPLREAASKPRNPFSWYAGKTSILIGVGIIQSFVASLALITLLGLDVKSLPYYLLISLVASFAFLALIQMLVTVFGDAGRFLAIIALILQLTTSAGTFPLELVPDFLQHFNAFLPMTYTVSAFKAVISTGDFSFMWQNVGILAGFIVLFSAITLMYFVVSFKKQHGSQMNENQTINA</sequence>
<keyword evidence="4 6" id="KW-0472">Membrane</keyword>
<accession>A0A8J3AE07</accession>